<dbReference type="Proteomes" id="UP000247345">
    <property type="component" value="Unassembled WGS sequence"/>
</dbReference>
<dbReference type="InterPro" id="IPR037401">
    <property type="entry name" value="SnoaL-like"/>
</dbReference>
<feature type="domain" description="SnoaL-like" evidence="1">
    <location>
        <begin position="36"/>
        <end position="148"/>
    </location>
</feature>
<keyword evidence="3" id="KW-1185">Reference proteome</keyword>
<dbReference type="OrthoDB" id="271716at2"/>
<proteinExistence type="predicted"/>
<organism evidence="2 3">
    <name type="scientific">Polaribacter butkevichii</name>
    <dbReference type="NCBI Taxonomy" id="218490"/>
    <lineage>
        <taxon>Bacteria</taxon>
        <taxon>Pseudomonadati</taxon>
        <taxon>Bacteroidota</taxon>
        <taxon>Flavobacteriia</taxon>
        <taxon>Flavobacteriales</taxon>
        <taxon>Flavobacteriaceae</taxon>
    </lineage>
</organism>
<dbReference type="AlphaFoldDB" id="A0A2P6CA98"/>
<evidence type="ECO:0000313" key="3">
    <source>
        <dbReference type="Proteomes" id="UP000247345"/>
    </source>
</evidence>
<dbReference type="Gene3D" id="3.10.450.50">
    <property type="match status" value="1"/>
</dbReference>
<protein>
    <recommendedName>
        <fullName evidence="1">SnoaL-like domain-containing protein</fullName>
    </recommendedName>
</protein>
<dbReference type="RefSeq" id="WP_105047507.1">
    <property type="nucleotide sequence ID" value="NZ_CP150661.1"/>
</dbReference>
<reference evidence="2 3" key="1">
    <citation type="submission" date="2016-12" db="EMBL/GenBank/DDBJ databases">
        <title>Trade-off between light-utilization and light-protection in marine flavobacteria.</title>
        <authorList>
            <person name="Kumagai Y."/>
            <person name="Yoshizawa S."/>
            <person name="Kogure K."/>
            <person name="Iwasaki W."/>
        </authorList>
    </citation>
    <scope>NUCLEOTIDE SEQUENCE [LARGE SCALE GENOMIC DNA]</scope>
    <source>
        <strain evidence="2 3">KCTC 12100</strain>
    </source>
</reference>
<sequence>MKNIFFLLVVIISFFGCSQTKQITTTQSISAIKTDVKTLLDNWHKAASDADYKGYFGAMDSVSVLIGTDATENWNKMQFASFSKPFFDKGKAWSFKPLERNVYVSEQRNFVWFDELLDTWMGTCRGSGVLEKKQNTWKIKHYVLSVEIPNNNVQAVIKAKKKSDSIFLTRFNK</sequence>
<dbReference type="Pfam" id="PF13474">
    <property type="entry name" value="SnoaL_3"/>
    <property type="match status" value="1"/>
</dbReference>
<name>A0A2P6CA98_9FLAO</name>
<comment type="caution">
    <text evidence="2">The sequence shown here is derived from an EMBL/GenBank/DDBJ whole genome shotgun (WGS) entry which is preliminary data.</text>
</comment>
<dbReference type="EMBL" id="MSCK01000001">
    <property type="protein sequence ID" value="PQJ71852.1"/>
    <property type="molecule type" value="Genomic_DNA"/>
</dbReference>
<dbReference type="PROSITE" id="PS51257">
    <property type="entry name" value="PROKAR_LIPOPROTEIN"/>
    <property type="match status" value="1"/>
</dbReference>
<dbReference type="InterPro" id="IPR032710">
    <property type="entry name" value="NTF2-like_dom_sf"/>
</dbReference>
<evidence type="ECO:0000259" key="1">
    <source>
        <dbReference type="Pfam" id="PF13474"/>
    </source>
</evidence>
<evidence type="ECO:0000313" key="2">
    <source>
        <dbReference type="EMBL" id="PQJ71852.1"/>
    </source>
</evidence>
<gene>
    <name evidence="2" type="ORF">BTO14_00660</name>
</gene>
<dbReference type="SUPFAM" id="SSF54427">
    <property type="entry name" value="NTF2-like"/>
    <property type="match status" value="1"/>
</dbReference>
<accession>A0A2P6CA98</accession>